<comment type="caution">
    <text evidence="2">The sequence shown here is derived from an EMBL/GenBank/DDBJ whole genome shotgun (WGS) entry which is preliminary data.</text>
</comment>
<evidence type="ECO:0000313" key="3">
    <source>
        <dbReference type="Proteomes" id="UP001316803"/>
    </source>
</evidence>
<gene>
    <name evidence="2" type="ORF">OHC33_007819</name>
</gene>
<name>A0AAN8I614_9EURO</name>
<dbReference type="EMBL" id="JAKLMC020000022">
    <property type="protein sequence ID" value="KAK5951066.1"/>
    <property type="molecule type" value="Genomic_DNA"/>
</dbReference>
<protein>
    <submittedName>
        <fullName evidence="2">Uncharacterized protein</fullName>
    </submittedName>
</protein>
<proteinExistence type="predicted"/>
<evidence type="ECO:0000313" key="2">
    <source>
        <dbReference type="EMBL" id="KAK5951066.1"/>
    </source>
</evidence>
<reference evidence="2 3" key="1">
    <citation type="submission" date="2022-12" db="EMBL/GenBank/DDBJ databases">
        <title>Genomic features and morphological characterization of a novel Knufia sp. strain isolated from spacecraft assembly facility.</title>
        <authorList>
            <person name="Teixeira M."/>
            <person name="Chander A.M."/>
            <person name="Stajich J.E."/>
            <person name="Venkateswaran K."/>
        </authorList>
    </citation>
    <scope>NUCLEOTIDE SEQUENCE [LARGE SCALE GENOMIC DNA]</scope>
    <source>
        <strain evidence="2 3">FJI-L2-BK-P2</strain>
    </source>
</reference>
<evidence type="ECO:0000256" key="1">
    <source>
        <dbReference type="SAM" id="MobiDB-lite"/>
    </source>
</evidence>
<sequence>MDYLRHAAGLLSSALGLNSHDDENQQSEKASHVRPHPSGQPSPDDVIKIALLLRQKLPGDLIPLILDFAQLWEVKNVAHSLRPDRVGELQAPKLQAALIVPSYLPQGAVRRIRFIIDSRDQGWSSYPEDHGTYRGSWTWFEAGIRGLDASNADDQATLLEPVDCQHRNALDVEHRRLCLQDATRYKYGSRRIVTNVHAGRDFKKHVVEWDLYHEDDDVRSMVKELKGGHRIEVGAHARFPGWCNYVESVTVEIECAMVRRM</sequence>
<dbReference type="AlphaFoldDB" id="A0AAN8I614"/>
<keyword evidence="3" id="KW-1185">Reference proteome</keyword>
<organism evidence="2 3">
    <name type="scientific">Knufia fluminis</name>
    <dbReference type="NCBI Taxonomy" id="191047"/>
    <lineage>
        <taxon>Eukaryota</taxon>
        <taxon>Fungi</taxon>
        <taxon>Dikarya</taxon>
        <taxon>Ascomycota</taxon>
        <taxon>Pezizomycotina</taxon>
        <taxon>Eurotiomycetes</taxon>
        <taxon>Chaetothyriomycetidae</taxon>
        <taxon>Chaetothyriales</taxon>
        <taxon>Trichomeriaceae</taxon>
        <taxon>Knufia</taxon>
    </lineage>
</organism>
<dbReference type="Proteomes" id="UP001316803">
    <property type="component" value="Unassembled WGS sequence"/>
</dbReference>
<feature type="region of interest" description="Disordered" evidence="1">
    <location>
        <begin position="17"/>
        <end position="42"/>
    </location>
</feature>
<accession>A0AAN8I614</accession>